<organism evidence="3 4">
    <name type="scientific">Tanacetum coccineum</name>
    <dbReference type="NCBI Taxonomy" id="301880"/>
    <lineage>
        <taxon>Eukaryota</taxon>
        <taxon>Viridiplantae</taxon>
        <taxon>Streptophyta</taxon>
        <taxon>Embryophyta</taxon>
        <taxon>Tracheophyta</taxon>
        <taxon>Spermatophyta</taxon>
        <taxon>Magnoliopsida</taxon>
        <taxon>eudicotyledons</taxon>
        <taxon>Gunneridae</taxon>
        <taxon>Pentapetalae</taxon>
        <taxon>asterids</taxon>
        <taxon>campanulids</taxon>
        <taxon>Asterales</taxon>
        <taxon>Asteraceae</taxon>
        <taxon>Asteroideae</taxon>
        <taxon>Anthemideae</taxon>
        <taxon>Anthemidinae</taxon>
        <taxon>Tanacetum</taxon>
    </lineage>
</organism>
<feature type="domain" description="Ty3 transposon capsid-like protein" evidence="2">
    <location>
        <begin position="71"/>
        <end position="262"/>
    </location>
</feature>
<keyword evidence="4" id="KW-1185">Reference proteome</keyword>
<accession>A0ABQ5CFI2</accession>
<dbReference type="InterPro" id="IPR045358">
    <property type="entry name" value="Ty3_capsid"/>
</dbReference>
<keyword evidence="3" id="KW-0808">Transferase</keyword>
<evidence type="ECO:0000256" key="1">
    <source>
        <dbReference type="SAM" id="MobiDB-lite"/>
    </source>
</evidence>
<name>A0ABQ5CFI2_9ASTR</name>
<reference evidence="3" key="1">
    <citation type="journal article" date="2022" name="Int. J. Mol. Sci.">
        <title>Draft Genome of Tanacetum Coccineum: Genomic Comparison of Closely Related Tanacetum-Family Plants.</title>
        <authorList>
            <person name="Yamashiro T."/>
            <person name="Shiraishi A."/>
            <person name="Nakayama K."/>
            <person name="Satake H."/>
        </authorList>
    </citation>
    <scope>NUCLEOTIDE SEQUENCE</scope>
</reference>
<gene>
    <name evidence="3" type="ORF">Tco_0895340</name>
</gene>
<feature type="region of interest" description="Disordered" evidence="1">
    <location>
        <begin position="254"/>
        <end position="277"/>
    </location>
</feature>
<feature type="compositionally biased region" description="Polar residues" evidence="1">
    <location>
        <begin position="259"/>
        <end position="269"/>
    </location>
</feature>
<dbReference type="PANTHER" id="PTHR48475">
    <property type="entry name" value="RIBONUCLEASE H"/>
    <property type="match status" value="1"/>
</dbReference>
<keyword evidence="3" id="KW-0695">RNA-directed DNA polymerase</keyword>
<dbReference type="GO" id="GO:0003964">
    <property type="term" value="F:RNA-directed DNA polymerase activity"/>
    <property type="evidence" value="ECO:0007669"/>
    <property type="project" value="UniProtKB-KW"/>
</dbReference>
<protein>
    <submittedName>
        <fullName evidence="3">Reverse transcriptase domain-containing protein</fullName>
    </submittedName>
</protein>
<reference evidence="3" key="2">
    <citation type="submission" date="2022-01" db="EMBL/GenBank/DDBJ databases">
        <authorList>
            <person name="Yamashiro T."/>
            <person name="Shiraishi A."/>
            <person name="Satake H."/>
            <person name="Nakayama K."/>
        </authorList>
    </citation>
    <scope>NUCLEOTIDE SEQUENCE</scope>
</reference>
<dbReference type="EMBL" id="BQNB010014211">
    <property type="protein sequence ID" value="GJT25403.1"/>
    <property type="molecule type" value="Genomic_DNA"/>
</dbReference>
<evidence type="ECO:0000313" key="3">
    <source>
        <dbReference type="EMBL" id="GJT25403.1"/>
    </source>
</evidence>
<evidence type="ECO:0000259" key="2">
    <source>
        <dbReference type="Pfam" id="PF19259"/>
    </source>
</evidence>
<dbReference type="PANTHER" id="PTHR48475:SF2">
    <property type="entry name" value="RIBONUCLEASE H"/>
    <property type="match status" value="1"/>
</dbReference>
<proteinExistence type="predicted"/>
<comment type="caution">
    <text evidence="3">The sequence shown here is derived from an EMBL/GenBank/DDBJ whole genome shotgun (WGS) entry which is preliminary data.</text>
</comment>
<keyword evidence="3" id="KW-0548">Nucleotidyltransferase</keyword>
<feature type="region of interest" description="Disordered" evidence="1">
    <location>
        <begin position="1"/>
        <end position="23"/>
    </location>
</feature>
<dbReference type="Pfam" id="PF19259">
    <property type="entry name" value="Ty3_capsid"/>
    <property type="match status" value="1"/>
</dbReference>
<feature type="region of interest" description="Disordered" evidence="1">
    <location>
        <begin position="445"/>
        <end position="464"/>
    </location>
</feature>
<dbReference type="Proteomes" id="UP001151760">
    <property type="component" value="Unassembled WGS sequence"/>
</dbReference>
<feature type="compositionally biased region" description="Low complexity" evidence="1">
    <location>
        <begin position="9"/>
        <end position="23"/>
    </location>
</feature>
<evidence type="ECO:0000313" key="4">
    <source>
        <dbReference type="Proteomes" id="UP001151760"/>
    </source>
</evidence>
<sequence length="609" mass="69573">MAPKKRTTRASPATTTTTPTPVTNAQLKALIDQGVVDALAARDANRSMNGDDSHNSGTGVRRQAPLARECTYLDFMKCKPLFFKGTKGVFELTQWFERMETVFHISNCTVENQIMFATCTLLGSTLTWWNAHVRTVGHDVVYAMNWTNLKKMMTDKYCPKGKIKKLMVEMWNLKVKGTDVVGYNQRFQELALMCARMFPEDSDKLEKYVGGLPDMVHGSVMASKPKTMQDAIEFATELMDKKINTFAERQAENKRKLDNNNQAQQQSPKKQVLSDKPIKQMLIRPEKTGHIAKWAIELGEHKIEKGPESENAWKLFTDEASSSDGSRAGLMLVDPEGKEYTYTLRLFEQATSHKAIPRKAKELLVSFPTYSIEHIKRDQNKKADALSKLASMIFSKLAKEVLVEVLQEKSITQKEVINVTQEEEDNWMIPIREFLQLRKLLDDPQKPRKLREQHKPRTSSKRSVKLAKLISGTKKTKARNDIYNVSVAFLTMGIDIIGPLLREPGGAREDLDILEERREIASIKEAHYKQKLERYYNKRVRSSTFNPGTYVLRLNSASKAEFQRKMGPTWEGSYVVKKAYGDGAYKLETLFGSSIDRTRNRSNLRKFYV</sequence>
<feature type="compositionally biased region" description="Basic residues" evidence="1">
    <location>
        <begin position="447"/>
        <end position="464"/>
    </location>
</feature>